<protein>
    <submittedName>
        <fullName evidence="1">Uncharacterized protein</fullName>
    </submittedName>
</protein>
<gene>
    <name evidence="1" type="ORF">MANES_05G064500v8</name>
</gene>
<reference evidence="2" key="1">
    <citation type="journal article" date="2016" name="Nat. Biotechnol.">
        <title>Sequencing wild and cultivated cassava and related species reveals extensive interspecific hybridization and genetic diversity.</title>
        <authorList>
            <person name="Bredeson J.V."/>
            <person name="Lyons J.B."/>
            <person name="Prochnik S.E."/>
            <person name="Wu G.A."/>
            <person name="Ha C.M."/>
            <person name="Edsinger-Gonzales E."/>
            <person name="Grimwood J."/>
            <person name="Schmutz J."/>
            <person name="Rabbi I.Y."/>
            <person name="Egesi C."/>
            <person name="Nauluvula P."/>
            <person name="Lebot V."/>
            <person name="Ndunguru J."/>
            <person name="Mkamilo G."/>
            <person name="Bart R.S."/>
            <person name="Setter T.L."/>
            <person name="Gleadow R.M."/>
            <person name="Kulakow P."/>
            <person name="Ferguson M.E."/>
            <person name="Rounsley S."/>
            <person name="Rokhsar D.S."/>
        </authorList>
    </citation>
    <scope>NUCLEOTIDE SEQUENCE [LARGE SCALE GENOMIC DNA]</scope>
    <source>
        <strain evidence="2">cv. AM560-2</strain>
    </source>
</reference>
<dbReference type="EMBL" id="CM004391">
    <property type="protein sequence ID" value="OAY49544.1"/>
    <property type="molecule type" value="Genomic_DNA"/>
</dbReference>
<accession>A0A2C9VVA7</accession>
<evidence type="ECO:0000313" key="2">
    <source>
        <dbReference type="Proteomes" id="UP000091857"/>
    </source>
</evidence>
<name>A0A2C9VVA7_MANES</name>
<proteinExistence type="predicted"/>
<keyword evidence="2" id="KW-1185">Reference proteome</keyword>
<sequence length="88" mass="10035">MKPHSISSDHASLTHESKRTFGAGEKLKLQARDAARNIGVVCNGNTCTTTRRSTSRLWFSKENERRNWNYVAEDPIRTLMFLASWGHT</sequence>
<dbReference type="Proteomes" id="UP000091857">
    <property type="component" value="Chromosome 5"/>
</dbReference>
<comment type="caution">
    <text evidence="1">The sequence shown here is derived from an EMBL/GenBank/DDBJ whole genome shotgun (WGS) entry which is preliminary data.</text>
</comment>
<dbReference type="Gramene" id="Manes.05G064500.1.v8.1">
    <property type="protein sequence ID" value="Manes.05G064500.1.v8.1.CDS.1"/>
    <property type="gene ID" value="Manes.05G064500.v8.1"/>
</dbReference>
<dbReference type="AlphaFoldDB" id="A0A2C9VVA7"/>
<organism evidence="1 2">
    <name type="scientific">Manihot esculenta</name>
    <name type="common">Cassava</name>
    <name type="synonym">Jatropha manihot</name>
    <dbReference type="NCBI Taxonomy" id="3983"/>
    <lineage>
        <taxon>Eukaryota</taxon>
        <taxon>Viridiplantae</taxon>
        <taxon>Streptophyta</taxon>
        <taxon>Embryophyta</taxon>
        <taxon>Tracheophyta</taxon>
        <taxon>Spermatophyta</taxon>
        <taxon>Magnoliopsida</taxon>
        <taxon>eudicotyledons</taxon>
        <taxon>Gunneridae</taxon>
        <taxon>Pentapetalae</taxon>
        <taxon>rosids</taxon>
        <taxon>fabids</taxon>
        <taxon>Malpighiales</taxon>
        <taxon>Euphorbiaceae</taxon>
        <taxon>Crotonoideae</taxon>
        <taxon>Manihoteae</taxon>
        <taxon>Manihot</taxon>
    </lineage>
</organism>
<evidence type="ECO:0000313" key="1">
    <source>
        <dbReference type="EMBL" id="OAY49544.1"/>
    </source>
</evidence>